<feature type="domain" description="Bacterial type II secretion system protein E" evidence="2">
    <location>
        <begin position="185"/>
        <end position="412"/>
    </location>
</feature>
<dbReference type="InterPro" id="IPR027417">
    <property type="entry name" value="P-loop_NTPase"/>
</dbReference>
<organism evidence="4">
    <name type="scientific">Ignisphaera aggregans</name>
    <dbReference type="NCBI Taxonomy" id="334771"/>
    <lineage>
        <taxon>Archaea</taxon>
        <taxon>Thermoproteota</taxon>
        <taxon>Thermoprotei</taxon>
        <taxon>Desulfurococcales</taxon>
        <taxon>Desulfurococcaceae</taxon>
        <taxon>Ignisphaera</taxon>
    </lineage>
</organism>
<dbReference type="InterPro" id="IPR050921">
    <property type="entry name" value="T4SS_GSP_E_ATPase"/>
</dbReference>
<sequence>MSGDTKSTKSVFFSKFRGKKEQQKKIEEENIVEESKSEGEATELIRYTHKLYSIRRGYKVLESYPIHEPFVYINIVEDPDGKLVYEVYEISLTPEEEKIYREVKDHIVWEIKPIATLDIDVAKEIKKIARKVIREFQIRFTKTPGLSWSKIEYYIERDVIGYGILDPIFRDRHIEDISCNGPRKPVYIWHRKYESIPTNIEFISDVELDEYILKLAHMSGKHISVAYPILDAILPGGHRLAATFRKEVSTSGSTFTIRKFSESPITIVDMISFKTLSPEIAAYFWLAMDYKMTTLIMGVTGAGKTSTLNALATLLRPTYKIVTIEDTPEIRIPHENWVQLVSRPSYIGSGVGEVSLFHLVKLSLRYRPDVIVVGEVRGEEAYVLFQAIATGHSGMTTLHAENIDAAVKRLTSEPMNIPSSYIPLVNIAMVIRRVQIRDEKGKSRPGRRITNIWEVRDYENYIEIARWNPSEDVFTMDLKNSIVIKRIGELTGQPYDALIDELERRKRVLEWLITKKKNDYRSVATYVYRYYVDPKSVFKEVEIS</sequence>
<proteinExistence type="inferred from homology"/>
<dbReference type="InterPro" id="IPR001482">
    <property type="entry name" value="T2SS/T4SS_dom"/>
</dbReference>
<comment type="similarity">
    <text evidence="1">Belongs to the GSP E family.</text>
</comment>
<reference evidence="4" key="1">
    <citation type="journal article" date="2020" name="mSystems">
        <title>Genome- and Community-Level Interaction Insights into Carbon Utilization and Element Cycling Functions of Hydrothermarchaeota in Hydrothermal Sediment.</title>
        <authorList>
            <person name="Zhou Z."/>
            <person name="Liu Y."/>
            <person name="Xu W."/>
            <person name="Pan J."/>
            <person name="Luo Z.H."/>
            <person name="Li M."/>
        </authorList>
    </citation>
    <scope>NUCLEOTIDE SEQUENCE [LARGE SCALE GENOMIC DNA]</scope>
    <source>
        <strain evidence="3">SpSt-629</strain>
        <strain evidence="4">SpSt-688</strain>
    </source>
</reference>
<dbReference type="CDD" id="cd01130">
    <property type="entry name" value="VirB11-like_ATPase"/>
    <property type="match status" value="1"/>
</dbReference>
<dbReference type="SUPFAM" id="SSF52540">
    <property type="entry name" value="P-loop containing nucleoside triphosphate hydrolases"/>
    <property type="match status" value="1"/>
</dbReference>
<evidence type="ECO:0000313" key="3">
    <source>
        <dbReference type="EMBL" id="HFQ79652.1"/>
    </source>
</evidence>
<dbReference type="PANTHER" id="PTHR30486">
    <property type="entry name" value="TWITCHING MOTILITY PROTEIN PILT"/>
    <property type="match status" value="1"/>
</dbReference>
<protein>
    <submittedName>
        <fullName evidence="4">Protein kinase</fullName>
    </submittedName>
</protein>
<dbReference type="GO" id="GO:0016301">
    <property type="term" value="F:kinase activity"/>
    <property type="evidence" value="ECO:0007669"/>
    <property type="project" value="UniProtKB-KW"/>
</dbReference>
<dbReference type="AlphaFoldDB" id="A0A7J3MY85"/>
<keyword evidence="4" id="KW-0808">Transferase</keyword>
<accession>A0A7J3MY85</accession>
<dbReference type="Pfam" id="PF00437">
    <property type="entry name" value="T2SSE"/>
    <property type="match status" value="1"/>
</dbReference>
<name>A0A7J3MY85_9CREN</name>
<dbReference type="GO" id="GO:0016887">
    <property type="term" value="F:ATP hydrolysis activity"/>
    <property type="evidence" value="ECO:0007669"/>
    <property type="project" value="InterPro"/>
</dbReference>
<dbReference type="EMBL" id="DTDH01000105">
    <property type="protein sequence ID" value="HGT98481.1"/>
    <property type="molecule type" value="Genomic_DNA"/>
</dbReference>
<dbReference type="PANTHER" id="PTHR30486:SF6">
    <property type="entry name" value="TYPE IV PILUS RETRACTATION ATPASE PILT"/>
    <property type="match status" value="1"/>
</dbReference>
<evidence type="ECO:0000256" key="1">
    <source>
        <dbReference type="ARBA" id="ARBA00006611"/>
    </source>
</evidence>
<evidence type="ECO:0000313" key="4">
    <source>
        <dbReference type="EMBL" id="HGT98481.1"/>
    </source>
</evidence>
<dbReference type="Gene3D" id="3.30.450.380">
    <property type="match status" value="1"/>
</dbReference>
<evidence type="ECO:0000259" key="2">
    <source>
        <dbReference type="Pfam" id="PF00437"/>
    </source>
</evidence>
<dbReference type="EMBL" id="DTAU01000152">
    <property type="protein sequence ID" value="HFQ79652.1"/>
    <property type="molecule type" value="Genomic_DNA"/>
</dbReference>
<dbReference type="Gene3D" id="3.40.50.300">
    <property type="entry name" value="P-loop containing nucleotide triphosphate hydrolases"/>
    <property type="match status" value="1"/>
</dbReference>
<keyword evidence="4" id="KW-0418">Kinase</keyword>
<gene>
    <name evidence="3" type="ORF">ENT99_08175</name>
    <name evidence="4" type="ORF">ENU64_03540</name>
</gene>
<comment type="caution">
    <text evidence="4">The sequence shown here is derived from an EMBL/GenBank/DDBJ whole genome shotgun (WGS) entry which is preliminary data.</text>
</comment>